<dbReference type="SUPFAM" id="SSF55874">
    <property type="entry name" value="ATPase domain of HSP90 chaperone/DNA topoisomerase II/histidine kinase"/>
    <property type="match status" value="1"/>
</dbReference>
<keyword evidence="6" id="KW-0418">Kinase</keyword>
<dbReference type="Gene3D" id="1.10.287.130">
    <property type="match status" value="1"/>
</dbReference>
<evidence type="ECO:0000313" key="13">
    <source>
        <dbReference type="EMBL" id="MFC4304959.1"/>
    </source>
</evidence>
<organism evidence="13 14">
    <name type="scientific">Cohnella boryungensis</name>
    <dbReference type="NCBI Taxonomy" id="768479"/>
    <lineage>
        <taxon>Bacteria</taxon>
        <taxon>Bacillati</taxon>
        <taxon>Bacillota</taxon>
        <taxon>Bacilli</taxon>
        <taxon>Bacillales</taxon>
        <taxon>Paenibacillaceae</taxon>
        <taxon>Cohnella</taxon>
    </lineage>
</organism>
<dbReference type="SUPFAM" id="SSF47384">
    <property type="entry name" value="Homodimeric domain of signal transducing histidine kinase"/>
    <property type="match status" value="1"/>
</dbReference>
<feature type="modified residue" description="4-aspartylphosphate" evidence="9">
    <location>
        <position position="373"/>
    </location>
</feature>
<dbReference type="Gene3D" id="3.40.50.2300">
    <property type="match status" value="2"/>
</dbReference>
<feature type="modified residue" description="4-aspartylphosphate" evidence="9">
    <location>
        <position position="493"/>
    </location>
</feature>
<comment type="caution">
    <text evidence="13">The sequence shown here is derived from an EMBL/GenBank/DDBJ whole genome shotgun (WGS) entry which is preliminary data.</text>
</comment>
<dbReference type="InterPro" id="IPR003661">
    <property type="entry name" value="HisK_dim/P_dom"/>
</dbReference>
<feature type="domain" description="Response regulatory" evidence="12">
    <location>
        <begin position="324"/>
        <end position="437"/>
    </location>
</feature>
<keyword evidence="14" id="KW-1185">Reference proteome</keyword>
<evidence type="ECO:0000256" key="6">
    <source>
        <dbReference type="ARBA" id="ARBA00022777"/>
    </source>
</evidence>
<dbReference type="Pfam" id="PF00072">
    <property type="entry name" value="Response_reg"/>
    <property type="match status" value="2"/>
</dbReference>
<dbReference type="EC" id="2.7.13.3" evidence="2"/>
<dbReference type="CDD" id="cd16922">
    <property type="entry name" value="HATPase_EvgS-ArcB-TorS-like"/>
    <property type="match status" value="1"/>
</dbReference>
<dbReference type="PROSITE" id="PS50109">
    <property type="entry name" value="HIS_KIN"/>
    <property type="match status" value="1"/>
</dbReference>
<dbReference type="SMART" id="SM00387">
    <property type="entry name" value="HATPase_c"/>
    <property type="match status" value="1"/>
</dbReference>
<dbReference type="Pfam" id="PF00512">
    <property type="entry name" value="HisKA"/>
    <property type="match status" value="1"/>
</dbReference>
<dbReference type="EMBL" id="JBHSED010000035">
    <property type="protein sequence ID" value="MFC4304959.1"/>
    <property type="molecule type" value="Genomic_DNA"/>
</dbReference>
<dbReference type="SMART" id="SM00388">
    <property type="entry name" value="HisKA"/>
    <property type="match status" value="1"/>
</dbReference>
<dbReference type="SUPFAM" id="SSF52172">
    <property type="entry name" value="CheY-like"/>
    <property type="match status" value="2"/>
</dbReference>
<comment type="catalytic activity">
    <reaction evidence="1">
        <text>ATP + protein L-histidine = ADP + protein N-phospho-L-histidine.</text>
        <dbReference type="EC" id="2.7.13.3"/>
    </reaction>
</comment>
<dbReference type="PANTHER" id="PTHR43047:SF63">
    <property type="entry name" value="HISTIDINE KINASE"/>
    <property type="match status" value="1"/>
</dbReference>
<dbReference type="CDD" id="cd00082">
    <property type="entry name" value="HisKA"/>
    <property type="match status" value="1"/>
</dbReference>
<dbReference type="SMART" id="SM00448">
    <property type="entry name" value="REC"/>
    <property type="match status" value="2"/>
</dbReference>
<dbReference type="InterPro" id="IPR036097">
    <property type="entry name" value="HisK_dim/P_sf"/>
</dbReference>
<feature type="domain" description="Histidine kinase" evidence="11">
    <location>
        <begin position="78"/>
        <end position="298"/>
    </location>
</feature>
<dbReference type="InterPro" id="IPR036890">
    <property type="entry name" value="HATPase_C_sf"/>
</dbReference>
<protein>
    <recommendedName>
        <fullName evidence="2">histidine kinase</fullName>
        <ecNumber evidence="2">2.7.13.3</ecNumber>
    </recommendedName>
</protein>
<keyword evidence="10" id="KW-0175">Coiled coil</keyword>
<dbReference type="Proteomes" id="UP001595755">
    <property type="component" value="Unassembled WGS sequence"/>
</dbReference>
<evidence type="ECO:0000259" key="12">
    <source>
        <dbReference type="PROSITE" id="PS50110"/>
    </source>
</evidence>
<keyword evidence="8" id="KW-0902">Two-component regulatory system</keyword>
<evidence type="ECO:0000256" key="1">
    <source>
        <dbReference type="ARBA" id="ARBA00000085"/>
    </source>
</evidence>
<evidence type="ECO:0000256" key="9">
    <source>
        <dbReference type="PROSITE-ProRule" id="PRU00169"/>
    </source>
</evidence>
<sequence length="564" mass="63087">MSDNIELLRRQLERERAARKEAEKITEQKTREIYYANQELRLLNDQLEEIVRERTSQLESARDEAVRANKIKSQFLANMSHELRTPLNAIIGYSEMLMEEAGEIGETTIVEDLGKIRKSGQHLLGLINDILDISKIETGKMEIYAEPVELHDLVQDVVATVAPLIEKNGNRLVVEADGGVFTADENKLRQVLINLLGNAGKFTEDGLIRFEARFETREDRTGCCFRVQDTGIGMTTEQMGRLFQPFAQADSSTTRKYGGTGLGLAISQSLCSLMGGVIQVDSDPGVGSLFEVWLPFLSEREERTELLTVQIPSQSVPDRPGRASILLIDDDPLNRRLMARYLENESWTLAFAENGEQGLRQARELKPGVICLDIHMPGMDGWSVLAELKSDPGLKDIPVVIWSMAGDRNLGYALGASDYLTKPVGRERLISVMDKYVSNRGEHAILVVEDDETTSELMARLLIKEGYTVARAMNGKSGLAGLAAERPDLILLDLTMPQMDGFQFIAELRGREDWSGIPVVVVTAREMTANEHKELRRSVQSVFQKGAFDYRTLLSEIRRTLGEV</sequence>
<dbReference type="InterPro" id="IPR011006">
    <property type="entry name" value="CheY-like_superfamily"/>
</dbReference>
<evidence type="ECO:0000256" key="8">
    <source>
        <dbReference type="ARBA" id="ARBA00023012"/>
    </source>
</evidence>
<dbReference type="PRINTS" id="PR00344">
    <property type="entry name" value="BCTRLSENSOR"/>
</dbReference>
<dbReference type="InterPro" id="IPR005467">
    <property type="entry name" value="His_kinase_dom"/>
</dbReference>
<evidence type="ECO:0000256" key="2">
    <source>
        <dbReference type="ARBA" id="ARBA00012438"/>
    </source>
</evidence>
<name>A0ABV8SEN2_9BACL</name>
<gene>
    <name evidence="13" type="ORF">ACFO1S_16125</name>
</gene>
<evidence type="ECO:0000256" key="7">
    <source>
        <dbReference type="ARBA" id="ARBA00022840"/>
    </source>
</evidence>
<feature type="domain" description="Response regulatory" evidence="12">
    <location>
        <begin position="444"/>
        <end position="564"/>
    </location>
</feature>
<evidence type="ECO:0000259" key="11">
    <source>
        <dbReference type="PROSITE" id="PS50109"/>
    </source>
</evidence>
<keyword evidence="5" id="KW-0547">Nucleotide-binding</keyword>
<evidence type="ECO:0000256" key="5">
    <source>
        <dbReference type="ARBA" id="ARBA00022741"/>
    </source>
</evidence>
<evidence type="ECO:0000256" key="3">
    <source>
        <dbReference type="ARBA" id="ARBA00022553"/>
    </source>
</evidence>
<evidence type="ECO:0000256" key="10">
    <source>
        <dbReference type="SAM" id="Coils"/>
    </source>
</evidence>
<evidence type="ECO:0000256" key="4">
    <source>
        <dbReference type="ARBA" id="ARBA00022679"/>
    </source>
</evidence>
<dbReference type="Pfam" id="PF02518">
    <property type="entry name" value="HATPase_c"/>
    <property type="match status" value="1"/>
</dbReference>
<dbReference type="InterPro" id="IPR003594">
    <property type="entry name" value="HATPase_dom"/>
</dbReference>
<evidence type="ECO:0000313" key="14">
    <source>
        <dbReference type="Proteomes" id="UP001595755"/>
    </source>
</evidence>
<accession>A0ABV8SEN2</accession>
<dbReference type="PANTHER" id="PTHR43047">
    <property type="entry name" value="TWO-COMPONENT HISTIDINE PROTEIN KINASE"/>
    <property type="match status" value="1"/>
</dbReference>
<keyword evidence="4" id="KW-0808">Transferase</keyword>
<dbReference type="CDD" id="cd17574">
    <property type="entry name" value="REC_OmpR"/>
    <property type="match status" value="1"/>
</dbReference>
<dbReference type="Gene3D" id="3.30.565.10">
    <property type="entry name" value="Histidine kinase-like ATPase, C-terminal domain"/>
    <property type="match status" value="1"/>
</dbReference>
<reference evidence="14" key="1">
    <citation type="journal article" date="2019" name="Int. J. Syst. Evol. Microbiol.">
        <title>The Global Catalogue of Microorganisms (GCM) 10K type strain sequencing project: providing services to taxonomists for standard genome sequencing and annotation.</title>
        <authorList>
            <consortium name="The Broad Institute Genomics Platform"/>
            <consortium name="The Broad Institute Genome Sequencing Center for Infectious Disease"/>
            <person name="Wu L."/>
            <person name="Ma J."/>
        </authorList>
    </citation>
    <scope>NUCLEOTIDE SEQUENCE [LARGE SCALE GENOMIC DNA]</scope>
    <source>
        <strain evidence="14">CGMCC 4.1641</strain>
    </source>
</reference>
<dbReference type="InterPro" id="IPR004358">
    <property type="entry name" value="Sig_transdc_His_kin-like_C"/>
</dbReference>
<dbReference type="RefSeq" id="WP_204603585.1">
    <property type="nucleotide sequence ID" value="NZ_JBHSED010000035.1"/>
</dbReference>
<proteinExistence type="predicted"/>
<keyword evidence="7" id="KW-0067">ATP-binding</keyword>
<dbReference type="InterPro" id="IPR001789">
    <property type="entry name" value="Sig_transdc_resp-reg_receiver"/>
</dbReference>
<feature type="coiled-coil region" evidence="10">
    <location>
        <begin position="5"/>
        <end position="64"/>
    </location>
</feature>
<dbReference type="PROSITE" id="PS50110">
    <property type="entry name" value="RESPONSE_REGULATORY"/>
    <property type="match status" value="2"/>
</dbReference>
<keyword evidence="3 9" id="KW-0597">Phosphoprotein</keyword>